<dbReference type="Gene3D" id="2.40.128.130">
    <property type="entry name" value="Autotransporter beta-domain"/>
    <property type="match status" value="1"/>
</dbReference>
<dbReference type="Pfam" id="PF03797">
    <property type="entry name" value="Autotransporter"/>
    <property type="match status" value="1"/>
</dbReference>
<feature type="domain" description="Autotransporter" evidence="1">
    <location>
        <begin position="710"/>
        <end position="987"/>
    </location>
</feature>
<dbReference type="InterPro" id="IPR043990">
    <property type="entry name" value="AC_1"/>
</dbReference>
<reference evidence="3" key="1">
    <citation type="submission" date="2015-12" db="EMBL/GenBank/DDBJ databases">
        <title>FDA dAtabase for Regulatory Grade micrObial Sequences (FDA-ARGOS): Supporting development and validation of Infectious Disease Dx tests.</title>
        <authorList>
            <person name="Case J."/>
            <person name="Tallon L."/>
            <person name="Sadzewicz L."/>
            <person name="Sengamalay N."/>
            <person name="Ott S."/>
            <person name="Godinez A."/>
            <person name="Nagaraj S."/>
            <person name="Nadendla S."/>
            <person name="Sichtig H."/>
        </authorList>
    </citation>
    <scope>NUCLEOTIDE SEQUENCE [LARGE SCALE GENOMIC DNA]</scope>
    <source>
        <strain evidence="3">FDAARGOS_147</strain>
    </source>
</reference>
<dbReference type="GO" id="GO:0019867">
    <property type="term" value="C:outer membrane"/>
    <property type="evidence" value="ECO:0007669"/>
    <property type="project" value="InterPro"/>
</dbReference>
<sequence>MAAAMAFGGSSASAATLAPFVVAPGATSTINGGDSVIGAGSGTGIRVSNGATLNFAAGTSTIQQVGLGIFGASGATGSTINFLTGSNVTITTVTATGLGLQSSPGSNTTFNLDSNSRVTLIGYQGVNLGHSPAGTVNKLEIGSGATLRIQTAPVAGGQAWAKGVMLSSNASVTVAANGVLDIETTGGQYARGVELGTSMTYPDAFDRRFTAAAGSTLRVKTTGLTSDGFYMLGAGEAVMYGTTDIHTTGNDSSGIFLYQYNSPVSRLFLAPAAGGTANIRTEGNESHGLIGINGSQAQVSDAAFQTSGAAAVGLYAYTAAGQTATAIQATRATVQTSGTGGFGLLAEGAASRITFDAGTVRTTGALGHGAVLHGASTLSATGSTIAASGAGAYGLLLASDTGTQQATFSGGTLSSAAGNAIGVDGGTANVTLTGTSVTGAGDWLRVAPSGSLLTRTPTSRALDPSIDPTWATPPSFTSAPLAAGSPALANVRAVNAQLSGTVTTDAGSVSNVTLVDSTWTMTGNSNITTLVNDPSLISFSAPQGGVFKTLTVRNYSGDGTIALNTYLGSDGSPSDKLVIDGGTATGTSKLSIRNAGGPGAQTESAGIMVVDTINGGTTAPGAFTLAEPVTAGAHEYLLYRGAATADQAQNWYLRSSTLVIDPETGEPETIPNYRPETAPAVIAPEIARQVAGRMLDTFHDRMGDQYALLSSGERKAGWARVVGQRLKQQWEGTVEPRFKGNLWIGQAGADLLERTRHDNLSDRLGLFGAYGQASGHVDGFVEGVHGASAGSLRLESYGLGLYWTRLKQTNWYWDNVLMGNYYTGRSRSDRGVGADLEGWGLTASSEAGYSFFPRSDLMLQPQVQLIYQYTSFNDTKDEYSSIRYSGGGAVTGRIGLLLQGNADQPEKIRPYARVNLWHRFSRGESVVFGASDAVRTEYGATSADLRVGLVAPMNKRAELYASAGYGLNLDGNVRQAYFGNVGVRYSW</sequence>
<name>A0A109XV05_ALCXX</name>
<dbReference type="EMBL" id="CP014060">
    <property type="protein sequence ID" value="AMG34778.1"/>
    <property type="molecule type" value="Genomic_DNA"/>
</dbReference>
<dbReference type="InterPro" id="IPR011050">
    <property type="entry name" value="Pectin_lyase_fold/virulence"/>
</dbReference>
<dbReference type="PROSITE" id="PS51208">
    <property type="entry name" value="AUTOTRANSPORTER"/>
    <property type="match status" value="1"/>
</dbReference>
<dbReference type="SMART" id="SM00869">
    <property type="entry name" value="Autotransporter"/>
    <property type="match status" value="1"/>
</dbReference>
<evidence type="ECO:0000259" key="1">
    <source>
        <dbReference type="PROSITE" id="PS51208"/>
    </source>
</evidence>
<dbReference type="Proteomes" id="UP000060602">
    <property type="component" value="Chromosome"/>
</dbReference>
<accession>A0A109XV05</accession>
<dbReference type="InterPro" id="IPR005546">
    <property type="entry name" value="Autotransporte_beta"/>
</dbReference>
<dbReference type="AlphaFoldDB" id="A0A109XV05"/>
<evidence type="ECO:0000313" key="2">
    <source>
        <dbReference type="EMBL" id="AMG34778.1"/>
    </source>
</evidence>
<dbReference type="InterPro" id="IPR036709">
    <property type="entry name" value="Autotransporte_beta_dom_sf"/>
</dbReference>
<dbReference type="InterPro" id="IPR006315">
    <property type="entry name" value="OM_autotransptr_brl_dom"/>
</dbReference>
<dbReference type="SUPFAM" id="SSF103515">
    <property type="entry name" value="Autotransporter"/>
    <property type="match status" value="1"/>
</dbReference>
<dbReference type="NCBIfam" id="TIGR01414">
    <property type="entry name" value="autotrans_barl"/>
    <property type="match status" value="1"/>
</dbReference>
<dbReference type="InterPro" id="IPR012332">
    <property type="entry name" value="Autotransporter_pectin_lyase_C"/>
</dbReference>
<evidence type="ECO:0000313" key="3">
    <source>
        <dbReference type="Proteomes" id="UP000060602"/>
    </source>
</evidence>
<organism evidence="2 3">
    <name type="scientific">Alcaligenes xylosoxydans xylosoxydans</name>
    <name type="common">Achromobacter xylosoxidans</name>
    <dbReference type="NCBI Taxonomy" id="85698"/>
    <lineage>
        <taxon>Bacteria</taxon>
        <taxon>Pseudomonadati</taxon>
        <taxon>Pseudomonadota</taxon>
        <taxon>Betaproteobacteria</taxon>
        <taxon>Burkholderiales</taxon>
        <taxon>Alcaligenaceae</taxon>
        <taxon>Achromobacter</taxon>
    </lineage>
</organism>
<dbReference type="Gene3D" id="2.160.20.20">
    <property type="match status" value="1"/>
</dbReference>
<protein>
    <submittedName>
        <fullName evidence="2">Autotransporter outer membrane beta-barrel domain-containing protein</fullName>
    </submittedName>
</protein>
<dbReference type="CDD" id="cd01344">
    <property type="entry name" value="PL2_Passenger_AT"/>
    <property type="match status" value="1"/>
</dbReference>
<proteinExistence type="predicted"/>
<dbReference type="SUPFAM" id="SSF51126">
    <property type="entry name" value="Pectin lyase-like"/>
    <property type="match status" value="1"/>
</dbReference>
<gene>
    <name evidence="2" type="ORF">AL504_01100</name>
</gene>
<dbReference type="Pfam" id="PF18883">
    <property type="entry name" value="AC_1"/>
    <property type="match status" value="1"/>
</dbReference>